<dbReference type="GO" id="GO:0043542">
    <property type="term" value="P:endothelial cell migration"/>
    <property type="evidence" value="ECO:0007669"/>
    <property type="project" value="TreeGrafter"/>
</dbReference>
<gene>
    <name evidence="2" type="ORF">GSONMT00010424001</name>
</gene>
<protein>
    <recommendedName>
        <fullName evidence="1">Plexin cytoplasmic RasGAP domain-containing protein</fullName>
    </recommendedName>
</protein>
<proteinExistence type="predicted"/>
<dbReference type="GO" id="GO:0017154">
    <property type="term" value="F:semaphorin receptor activity"/>
    <property type="evidence" value="ECO:0007669"/>
    <property type="project" value="InterPro"/>
</dbReference>
<dbReference type="EMBL" id="FR904957">
    <property type="protein sequence ID" value="CDQ74220.1"/>
    <property type="molecule type" value="Genomic_DNA"/>
</dbReference>
<dbReference type="Proteomes" id="UP000193380">
    <property type="component" value="Unassembled WGS sequence"/>
</dbReference>
<dbReference type="InterPro" id="IPR008936">
    <property type="entry name" value="Rho_GTPase_activation_prot"/>
</dbReference>
<dbReference type="GO" id="GO:0005886">
    <property type="term" value="C:plasma membrane"/>
    <property type="evidence" value="ECO:0007669"/>
    <property type="project" value="TreeGrafter"/>
</dbReference>
<organism evidence="2 3">
    <name type="scientific">Oncorhynchus mykiss</name>
    <name type="common">Rainbow trout</name>
    <name type="synonym">Salmo gairdneri</name>
    <dbReference type="NCBI Taxonomy" id="8022"/>
    <lineage>
        <taxon>Eukaryota</taxon>
        <taxon>Metazoa</taxon>
        <taxon>Chordata</taxon>
        <taxon>Craniata</taxon>
        <taxon>Vertebrata</taxon>
        <taxon>Euteleostomi</taxon>
        <taxon>Actinopterygii</taxon>
        <taxon>Neopterygii</taxon>
        <taxon>Teleostei</taxon>
        <taxon>Protacanthopterygii</taxon>
        <taxon>Salmoniformes</taxon>
        <taxon>Salmonidae</taxon>
        <taxon>Salmoninae</taxon>
        <taxon>Oncorhynchus</taxon>
    </lineage>
</organism>
<dbReference type="GO" id="GO:0007162">
    <property type="term" value="P:negative regulation of cell adhesion"/>
    <property type="evidence" value="ECO:0007669"/>
    <property type="project" value="TreeGrafter"/>
</dbReference>
<dbReference type="STRING" id="8022.A0A060XBN2"/>
<dbReference type="Gene3D" id="1.10.506.10">
    <property type="entry name" value="GTPase Activation - p120gap, domain 1"/>
    <property type="match status" value="1"/>
</dbReference>
<dbReference type="GO" id="GO:0008360">
    <property type="term" value="P:regulation of cell shape"/>
    <property type="evidence" value="ECO:0007669"/>
    <property type="project" value="TreeGrafter"/>
</dbReference>
<dbReference type="GO" id="GO:0002116">
    <property type="term" value="C:semaphorin receptor complex"/>
    <property type="evidence" value="ECO:0007669"/>
    <property type="project" value="TreeGrafter"/>
</dbReference>
<feature type="domain" description="Plexin cytoplasmic RasGAP" evidence="1">
    <location>
        <begin position="65"/>
        <end position="138"/>
    </location>
</feature>
<dbReference type="AlphaFoldDB" id="A0A060XBN2"/>
<dbReference type="GO" id="GO:0030334">
    <property type="term" value="P:regulation of cell migration"/>
    <property type="evidence" value="ECO:0007669"/>
    <property type="project" value="TreeGrafter"/>
</dbReference>
<reference evidence="2" key="1">
    <citation type="journal article" date="2014" name="Nat. Commun.">
        <title>The rainbow trout genome provides novel insights into evolution after whole-genome duplication in vertebrates.</title>
        <authorList>
            <person name="Berthelot C."/>
            <person name="Brunet F."/>
            <person name="Chalopin D."/>
            <person name="Juanchich A."/>
            <person name="Bernard M."/>
            <person name="Noel B."/>
            <person name="Bento P."/>
            <person name="Da Silva C."/>
            <person name="Labadie K."/>
            <person name="Alberti A."/>
            <person name="Aury J.M."/>
            <person name="Louis A."/>
            <person name="Dehais P."/>
            <person name="Bardou P."/>
            <person name="Montfort J."/>
            <person name="Klopp C."/>
            <person name="Cabau C."/>
            <person name="Gaspin C."/>
            <person name="Thorgaard G.H."/>
            <person name="Boussaha M."/>
            <person name="Quillet E."/>
            <person name="Guyomard R."/>
            <person name="Galiana D."/>
            <person name="Bobe J."/>
            <person name="Volff J.N."/>
            <person name="Genet C."/>
            <person name="Wincker P."/>
            <person name="Jaillon O."/>
            <person name="Roest Crollius H."/>
            <person name="Guiguen Y."/>
        </authorList>
    </citation>
    <scope>NUCLEOTIDE SEQUENCE [LARGE SCALE GENOMIC DNA]</scope>
</reference>
<dbReference type="GO" id="GO:0050772">
    <property type="term" value="P:positive regulation of axonogenesis"/>
    <property type="evidence" value="ECO:0007669"/>
    <property type="project" value="TreeGrafter"/>
</dbReference>
<accession>A0A060XBN2</accession>
<evidence type="ECO:0000259" key="1">
    <source>
        <dbReference type="Pfam" id="PF08337"/>
    </source>
</evidence>
<evidence type="ECO:0000313" key="3">
    <source>
        <dbReference type="Proteomes" id="UP000193380"/>
    </source>
</evidence>
<dbReference type="PaxDb" id="8022-A0A060XBN2"/>
<name>A0A060XBN2_ONCMY</name>
<evidence type="ECO:0000313" key="2">
    <source>
        <dbReference type="EMBL" id="CDQ74220.1"/>
    </source>
</evidence>
<reference evidence="2" key="2">
    <citation type="submission" date="2014-03" db="EMBL/GenBank/DDBJ databases">
        <authorList>
            <person name="Genoscope - CEA"/>
        </authorList>
    </citation>
    <scope>NUCLEOTIDE SEQUENCE</scope>
</reference>
<dbReference type="Pfam" id="PF08337">
    <property type="entry name" value="Plexin_cytopl"/>
    <property type="match status" value="1"/>
</dbReference>
<dbReference type="InterPro" id="IPR031148">
    <property type="entry name" value="Plexin"/>
</dbReference>
<dbReference type="InterPro" id="IPR013548">
    <property type="entry name" value="Plexin_cytoplasmic_RasGAP_dom"/>
</dbReference>
<dbReference type="PANTHER" id="PTHR22625">
    <property type="entry name" value="PLEXIN"/>
    <property type="match status" value="1"/>
</dbReference>
<dbReference type="PANTHER" id="PTHR22625:SF7">
    <property type="entry name" value="PLEXIN-D1"/>
    <property type="match status" value="1"/>
</dbReference>
<sequence>MQINYLKIIQCDFLDFCFRFCLSQLKCTYDKKLQTSTCFVSRKTCKIGSVSNTCSPHCRLVLWFQDSPTNKLLYAKEIPEYKKRVQCYYKQIHEMAPLSEQEMNAHLAEESRKYRNEFNTNLALTEIYKYAKKYRNQVVSALESNPTAKRTQLHHKFEQVIALVEDNIYECSSEA</sequence>